<name>A0A1I2Y9R3_9FIRM</name>
<dbReference type="RefSeq" id="WP_092474275.1">
    <property type="nucleotide sequence ID" value="NZ_FOOX01000020.1"/>
</dbReference>
<reference evidence="2" key="1">
    <citation type="submission" date="2016-10" db="EMBL/GenBank/DDBJ databases">
        <authorList>
            <person name="Varghese N."/>
            <person name="Submissions S."/>
        </authorList>
    </citation>
    <scope>NUCLEOTIDE SEQUENCE [LARGE SCALE GENOMIC DNA]</scope>
    <source>
        <strain evidence="2">DSM 17038</strain>
    </source>
</reference>
<dbReference type="Proteomes" id="UP000199337">
    <property type="component" value="Unassembled WGS sequence"/>
</dbReference>
<sequence>MRNDNVISYKELLADLKTELEEFEADIIELADPEKPLSMQNILERLDIIERAYYEHLIKRIKQLEQWLAVEEGREV</sequence>
<evidence type="ECO:0000313" key="1">
    <source>
        <dbReference type="EMBL" id="SFH22382.1"/>
    </source>
</evidence>
<dbReference type="EMBL" id="FOOX01000020">
    <property type="protein sequence ID" value="SFH22382.1"/>
    <property type="molecule type" value="Genomic_DNA"/>
</dbReference>
<organism evidence="1 2">
    <name type="scientific">Desulfotruncus arcticus DSM 17038</name>
    <dbReference type="NCBI Taxonomy" id="1121424"/>
    <lineage>
        <taxon>Bacteria</taxon>
        <taxon>Bacillati</taxon>
        <taxon>Bacillota</taxon>
        <taxon>Clostridia</taxon>
        <taxon>Eubacteriales</taxon>
        <taxon>Desulfallaceae</taxon>
        <taxon>Desulfotruncus</taxon>
    </lineage>
</organism>
<accession>A0A1I2Y9R3</accession>
<proteinExistence type="predicted"/>
<dbReference type="STRING" id="341036.SAMN05660649_04331"/>
<keyword evidence="2" id="KW-1185">Reference proteome</keyword>
<dbReference type="AlphaFoldDB" id="A0A1I2Y9R3"/>
<protein>
    <submittedName>
        <fullName evidence="1">Uncharacterized protein</fullName>
    </submittedName>
</protein>
<evidence type="ECO:0000313" key="2">
    <source>
        <dbReference type="Proteomes" id="UP000199337"/>
    </source>
</evidence>
<gene>
    <name evidence="1" type="ORF">SAMN05660649_04331</name>
</gene>